<dbReference type="GO" id="GO:0003919">
    <property type="term" value="F:FMN adenylyltransferase activity"/>
    <property type="evidence" value="ECO:0007669"/>
    <property type="project" value="UniProtKB-UniRule"/>
</dbReference>
<dbReference type="Gene3D" id="3.40.50.620">
    <property type="entry name" value="HUPs"/>
    <property type="match status" value="1"/>
</dbReference>
<evidence type="ECO:0000256" key="11">
    <source>
        <dbReference type="ARBA" id="ARBA00022840"/>
    </source>
</evidence>
<dbReference type="RefSeq" id="WP_130410730.1">
    <property type="nucleotide sequence ID" value="NZ_SHKX01000010.1"/>
</dbReference>
<dbReference type="InterPro" id="IPR015864">
    <property type="entry name" value="FAD_synthase"/>
</dbReference>
<dbReference type="GO" id="GO:0006747">
    <property type="term" value="P:FAD biosynthetic process"/>
    <property type="evidence" value="ECO:0007669"/>
    <property type="project" value="UniProtKB-UniRule"/>
</dbReference>
<dbReference type="AlphaFoldDB" id="A0A4Q7ZBJ1"/>
<evidence type="ECO:0000256" key="5">
    <source>
        <dbReference type="ARBA" id="ARBA00022643"/>
    </source>
</evidence>
<keyword evidence="11 15" id="KW-0067">ATP-binding</keyword>
<evidence type="ECO:0000256" key="4">
    <source>
        <dbReference type="ARBA" id="ARBA00022630"/>
    </source>
</evidence>
<feature type="domain" description="Riboflavin kinase" evidence="16">
    <location>
        <begin position="182"/>
        <end position="306"/>
    </location>
</feature>
<dbReference type="NCBIfam" id="NF004159">
    <property type="entry name" value="PRK05627.1-2"/>
    <property type="match status" value="1"/>
</dbReference>
<dbReference type="PANTHER" id="PTHR22749:SF6">
    <property type="entry name" value="RIBOFLAVIN KINASE"/>
    <property type="match status" value="1"/>
</dbReference>
<evidence type="ECO:0000256" key="13">
    <source>
        <dbReference type="ARBA" id="ARBA00047880"/>
    </source>
</evidence>
<keyword evidence="4 15" id="KW-0285">Flavoprotein</keyword>
<comment type="catalytic activity">
    <reaction evidence="14 15">
        <text>FMN + ATP + H(+) = FAD + diphosphate</text>
        <dbReference type="Rhea" id="RHEA:17237"/>
        <dbReference type="ChEBI" id="CHEBI:15378"/>
        <dbReference type="ChEBI" id="CHEBI:30616"/>
        <dbReference type="ChEBI" id="CHEBI:33019"/>
        <dbReference type="ChEBI" id="CHEBI:57692"/>
        <dbReference type="ChEBI" id="CHEBI:58210"/>
        <dbReference type="EC" id="2.7.7.2"/>
    </reaction>
</comment>
<dbReference type="CDD" id="cd02064">
    <property type="entry name" value="FAD_synthetase_N"/>
    <property type="match status" value="1"/>
</dbReference>
<reference evidence="17 18" key="1">
    <citation type="submission" date="2019-02" db="EMBL/GenBank/DDBJ databases">
        <title>Genomic Encyclopedia of Type Strains, Phase IV (KMG-IV): sequencing the most valuable type-strain genomes for metagenomic binning, comparative biology and taxonomic classification.</title>
        <authorList>
            <person name="Goeker M."/>
        </authorList>
    </citation>
    <scope>NUCLEOTIDE SEQUENCE [LARGE SCALE GENOMIC DNA]</scope>
    <source>
        <strain evidence="17 18">DSM 105135</strain>
    </source>
</reference>
<dbReference type="PANTHER" id="PTHR22749">
    <property type="entry name" value="RIBOFLAVIN KINASE/FMN ADENYLYLTRANSFERASE"/>
    <property type="match status" value="1"/>
</dbReference>
<dbReference type="OrthoDB" id="9803667at2"/>
<evidence type="ECO:0000256" key="7">
    <source>
        <dbReference type="ARBA" id="ARBA00022695"/>
    </source>
</evidence>
<dbReference type="FunFam" id="3.40.50.620:FF:000021">
    <property type="entry name" value="Riboflavin biosynthesis protein"/>
    <property type="match status" value="1"/>
</dbReference>
<evidence type="ECO:0000256" key="1">
    <source>
        <dbReference type="ARBA" id="ARBA00002121"/>
    </source>
</evidence>
<evidence type="ECO:0000256" key="12">
    <source>
        <dbReference type="ARBA" id="ARBA00023268"/>
    </source>
</evidence>
<comment type="caution">
    <text evidence="17">The sequence shown here is derived from an EMBL/GenBank/DDBJ whole genome shotgun (WGS) entry which is preliminary data.</text>
</comment>
<keyword evidence="12" id="KW-0511">Multifunctional enzyme</keyword>
<evidence type="ECO:0000313" key="17">
    <source>
        <dbReference type="EMBL" id="RZU47491.1"/>
    </source>
</evidence>
<keyword evidence="9 15" id="KW-0418">Kinase</keyword>
<dbReference type="GO" id="GO:0008531">
    <property type="term" value="F:riboflavin kinase activity"/>
    <property type="evidence" value="ECO:0007669"/>
    <property type="project" value="UniProtKB-UniRule"/>
</dbReference>
<dbReference type="NCBIfam" id="NF004163">
    <property type="entry name" value="PRK05627.1-6"/>
    <property type="match status" value="1"/>
</dbReference>
<evidence type="ECO:0000256" key="2">
    <source>
        <dbReference type="ARBA" id="ARBA00004726"/>
    </source>
</evidence>
<organism evidence="17 18">
    <name type="scientific">Fluviicoccus keumensis</name>
    <dbReference type="NCBI Taxonomy" id="1435465"/>
    <lineage>
        <taxon>Bacteria</taxon>
        <taxon>Pseudomonadati</taxon>
        <taxon>Pseudomonadota</taxon>
        <taxon>Gammaproteobacteria</taxon>
        <taxon>Moraxellales</taxon>
        <taxon>Moraxellaceae</taxon>
        <taxon>Fluviicoccus</taxon>
    </lineage>
</organism>
<dbReference type="GO" id="GO:0005524">
    <property type="term" value="F:ATP binding"/>
    <property type="evidence" value="ECO:0007669"/>
    <property type="project" value="UniProtKB-UniRule"/>
</dbReference>
<accession>A0A4Q7ZBJ1</accession>
<keyword evidence="5 15" id="KW-0288">FMN</keyword>
<keyword evidence="6 15" id="KW-0808">Transferase</keyword>
<comment type="pathway">
    <text evidence="2 15">Cofactor biosynthesis; FAD biosynthesis; FAD from FMN: step 1/1.</text>
</comment>
<dbReference type="InterPro" id="IPR023465">
    <property type="entry name" value="Riboflavin_kinase_dom_sf"/>
</dbReference>
<dbReference type="GO" id="GO:0009231">
    <property type="term" value="P:riboflavin biosynthetic process"/>
    <property type="evidence" value="ECO:0007669"/>
    <property type="project" value="InterPro"/>
</dbReference>
<comment type="catalytic activity">
    <reaction evidence="13 15">
        <text>riboflavin + ATP = FMN + ADP + H(+)</text>
        <dbReference type="Rhea" id="RHEA:14357"/>
        <dbReference type="ChEBI" id="CHEBI:15378"/>
        <dbReference type="ChEBI" id="CHEBI:30616"/>
        <dbReference type="ChEBI" id="CHEBI:57986"/>
        <dbReference type="ChEBI" id="CHEBI:58210"/>
        <dbReference type="ChEBI" id="CHEBI:456216"/>
        <dbReference type="EC" id="2.7.1.26"/>
    </reaction>
</comment>
<evidence type="ECO:0000313" key="18">
    <source>
        <dbReference type="Proteomes" id="UP000292423"/>
    </source>
</evidence>
<dbReference type="Gene3D" id="2.40.30.30">
    <property type="entry name" value="Riboflavin kinase-like"/>
    <property type="match status" value="1"/>
</dbReference>
<proteinExistence type="inferred from homology"/>
<comment type="function">
    <text evidence="1">Catalyzes the phosphorylation of riboflavin to FMN followed by the adenylation of FMN to FAD.</text>
</comment>
<dbReference type="SUPFAM" id="SSF52374">
    <property type="entry name" value="Nucleotidylyl transferase"/>
    <property type="match status" value="1"/>
</dbReference>
<dbReference type="Pfam" id="PF01687">
    <property type="entry name" value="Flavokinase"/>
    <property type="match status" value="1"/>
</dbReference>
<evidence type="ECO:0000256" key="9">
    <source>
        <dbReference type="ARBA" id="ARBA00022777"/>
    </source>
</evidence>
<dbReference type="InterPro" id="IPR023468">
    <property type="entry name" value="Riboflavin_kinase"/>
</dbReference>
<dbReference type="NCBIfam" id="TIGR00083">
    <property type="entry name" value="ribF"/>
    <property type="match status" value="1"/>
</dbReference>
<keyword evidence="10 15" id="KW-0274">FAD</keyword>
<keyword evidence="8 15" id="KW-0547">Nucleotide-binding</keyword>
<dbReference type="SUPFAM" id="SSF82114">
    <property type="entry name" value="Riboflavin kinase-like"/>
    <property type="match status" value="1"/>
</dbReference>
<dbReference type="UniPathway" id="UPA00277">
    <property type="reaction ID" value="UER00407"/>
</dbReference>
<evidence type="ECO:0000256" key="14">
    <source>
        <dbReference type="ARBA" id="ARBA00049494"/>
    </source>
</evidence>
<dbReference type="SMART" id="SM00904">
    <property type="entry name" value="Flavokinase"/>
    <property type="match status" value="1"/>
</dbReference>
<dbReference type="Proteomes" id="UP000292423">
    <property type="component" value="Unassembled WGS sequence"/>
</dbReference>
<dbReference type="PIRSF" id="PIRSF004491">
    <property type="entry name" value="FAD_Synth"/>
    <property type="match status" value="1"/>
</dbReference>
<dbReference type="InterPro" id="IPR002606">
    <property type="entry name" value="Riboflavin_kinase_bac"/>
</dbReference>
<evidence type="ECO:0000259" key="16">
    <source>
        <dbReference type="SMART" id="SM00904"/>
    </source>
</evidence>
<gene>
    <name evidence="17" type="ORF">EV700_0454</name>
</gene>
<evidence type="ECO:0000256" key="15">
    <source>
        <dbReference type="PIRNR" id="PIRNR004491"/>
    </source>
</evidence>
<comment type="pathway">
    <text evidence="3 15">Cofactor biosynthesis; FMN biosynthesis; FMN from riboflavin (ATP route): step 1/1.</text>
</comment>
<dbReference type="NCBIfam" id="NF004160">
    <property type="entry name" value="PRK05627.1-3"/>
    <property type="match status" value="1"/>
</dbReference>
<dbReference type="EMBL" id="SHKX01000010">
    <property type="protein sequence ID" value="RZU47491.1"/>
    <property type="molecule type" value="Genomic_DNA"/>
</dbReference>
<dbReference type="EC" id="2.7.7.2" evidence="15"/>
<evidence type="ECO:0000256" key="6">
    <source>
        <dbReference type="ARBA" id="ARBA00022679"/>
    </source>
</evidence>
<dbReference type="InterPro" id="IPR015865">
    <property type="entry name" value="Riboflavin_kinase_bac/euk"/>
</dbReference>
<evidence type="ECO:0000256" key="3">
    <source>
        <dbReference type="ARBA" id="ARBA00005201"/>
    </source>
</evidence>
<evidence type="ECO:0000256" key="8">
    <source>
        <dbReference type="ARBA" id="ARBA00022741"/>
    </source>
</evidence>
<dbReference type="NCBIfam" id="NF004162">
    <property type="entry name" value="PRK05627.1-5"/>
    <property type="match status" value="1"/>
</dbReference>
<sequence>MKLLRNWQHPQQLTPTVVTIGNFDGVHCGHRVMLQRLVEQSHAEGLASVVMIFEPQPLEFFLKDKAPARIMSWREKVDVLRDCGLDYVFLARFDQEFRSLTARAFIERLLVKQLNCRHLVIGDDFRFGCDRSGDFALLQQAGQEFGFQVEQTPTVSLAEDRVSSTRIRQAIQSGDFTLAEHLLGRPFMISGHVRHGDKIGRTLDFPTANLSLNRQVSPLAGIYAVKVHGLGDKPLLGAANVGTRPAVNGRENRIEVHILDFKGDIYGRRIGVEFCHKLRAETNFPSLDALKAAIANDVLATRAYFQRVEHD</sequence>
<dbReference type="GO" id="GO:0009398">
    <property type="term" value="P:FMN biosynthetic process"/>
    <property type="evidence" value="ECO:0007669"/>
    <property type="project" value="UniProtKB-UniRule"/>
</dbReference>
<protein>
    <recommendedName>
        <fullName evidence="15">Riboflavin biosynthesis protein</fullName>
    </recommendedName>
    <domain>
        <recommendedName>
            <fullName evidence="15">Riboflavin kinase</fullName>
            <ecNumber evidence="15">2.7.1.26</ecNumber>
        </recommendedName>
        <alternativeName>
            <fullName evidence="15">Flavokinase</fullName>
        </alternativeName>
    </domain>
    <domain>
        <recommendedName>
            <fullName evidence="15">FMN adenylyltransferase</fullName>
            <ecNumber evidence="15">2.7.7.2</ecNumber>
        </recommendedName>
        <alternativeName>
            <fullName evidence="15">FAD pyrophosphorylase</fullName>
        </alternativeName>
        <alternativeName>
            <fullName evidence="15">FAD synthase</fullName>
        </alternativeName>
    </domain>
</protein>
<dbReference type="EC" id="2.7.1.26" evidence="15"/>
<name>A0A4Q7ZBJ1_9GAMM</name>
<dbReference type="Pfam" id="PF06574">
    <property type="entry name" value="FAD_syn"/>
    <property type="match status" value="1"/>
</dbReference>
<evidence type="ECO:0000256" key="10">
    <source>
        <dbReference type="ARBA" id="ARBA00022827"/>
    </source>
</evidence>
<keyword evidence="7 15" id="KW-0548">Nucleotidyltransferase</keyword>
<comment type="similarity">
    <text evidence="15">Belongs to the ribF family.</text>
</comment>
<keyword evidence="18" id="KW-1185">Reference proteome</keyword>
<dbReference type="UniPathway" id="UPA00276">
    <property type="reaction ID" value="UER00406"/>
</dbReference>
<dbReference type="InterPro" id="IPR014729">
    <property type="entry name" value="Rossmann-like_a/b/a_fold"/>
</dbReference>